<dbReference type="InterPro" id="IPR000701">
    <property type="entry name" value="SuccDH_FuR_B_TM-su"/>
</dbReference>
<keyword evidence="20" id="KW-1185">Reference proteome</keyword>
<evidence type="ECO:0000256" key="12">
    <source>
        <dbReference type="ARBA" id="ARBA00022982"/>
    </source>
</evidence>
<dbReference type="GO" id="GO:0020037">
    <property type="term" value="F:heme binding"/>
    <property type="evidence" value="ECO:0007669"/>
    <property type="project" value="InterPro"/>
</dbReference>
<comment type="function">
    <text evidence="2">Membrane-anchoring subunit of succinate dehydrogenase (SDH).</text>
</comment>
<keyword evidence="8" id="KW-0816">Tricarboxylic acid cycle</keyword>
<dbReference type="SUPFAM" id="SSF81343">
    <property type="entry name" value="Fumarate reductase respiratory complex transmembrane subunits"/>
    <property type="match status" value="1"/>
</dbReference>
<dbReference type="CDD" id="cd03495">
    <property type="entry name" value="SQR_TypeC_SdhD_like"/>
    <property type="match status" value="1"/>
</dbReference>
<evidence type="ECO:0000256" key="9">
    <source>
        <dbReference type="ARBA" id="ARBA00022617"/>
    </source>
</evidence>
<dbReference type="Gene3D" id="1.20.1300.10">
    <property type="entry name" value="Fumarate reductase/succinate dehydrogenase, transmembrane subunit"/>
    <property type="match status" value="1"/>
</dbReference>
<evidence type="ECO:0000256" key="8">
    <source>
        <dbReference type="ARBA" id="ARBA00022532"/>
    </source>
</evidence>
<sequence>MAKHGTTHFIAQRITALALVPLAIWFVFALLSHGGDNRAELMEWIAGHPWSVAIPLALLILIGFYHMRIGMEVIIDDYIHKPDLRGWLHFLNTFVALVAGAIALWSIIAITLIA</sequence>
<reference evidence="17" key="3">
    <citation type="submission" date="2020-09" db="EMBL/GenBank/DDBJ databases">
        <authorList>
            <person name="Sun Q."/>
            <person name="Zhou Y."/>
        </authorList>
    </citation>
    <scope>NUCLEOTIDE SEQUENCE</scope>
    <source>
        <strain evidence="17">CGMCC 1.14984</strain>
    </source>
</reference>
<evidence type="ECO:0000256" key="14">
    <source>
        <dbReference type="ARBA" id="ARBA00023004"/>
    </source>
</evidence>
<keyword evidence="13 16" id="KW-1133">Transmembrane helix</keyword>
<keyword evidence="15 16" id="KW-0472">Membrane</keyword>
<dbReference type="UniPathway" id="UPA00223"/>
<gene>
    <name evidence="18" type="primary">sdhD</name>
    <name evidence="18" type="ORF">FF098_009935</name>
    <name evidence="17" type="ORF">GCM10011355_20000</name>
</gene>
<evidence type="ECO:0000256" key="4">
    <source>
        <dbReference type="ARBA" id="ARBA00005163"/>
    </source>
</evidence>
<dbReference type="GO" id="GO:0046872">
    <property type="term" value="F:metal ion binding"/>
    <property type="evidence" value="ECO:0007669"/>
    <property type="project" value="UniProtKB-KW"/>
</dbReference>
<evidence type="ECO:0000256" key="3">
    <source>
        <dbReference type="ARBA" id="ARBA00004141"/>
    </source>
</evidence>
<evidence type="ECO:0000256" key="16">
    <source>
        <dbReference type="SAM" id="Phobius"/>
    </source>
</evidence>
<evidence type="ECO:0000256" key="10">
    <source>
        <dbReference type="ARBA" id="ARBA00022692"/>
    </source>
</evidence>
<comment type="caution">
    <text evidence="17">The sequence shown here is derived from an EMBL/GenBank/DDBJ whole genome shotgun (WGS) entry which is preliminary data.</text>
</comment>
<dbReference type="EMBL" id="VCJR02000002">
    <property type="protein sequence ID" value="NHK28223.1"/>
    <property type="molecule type" value="Genomic_DNA"/>
</dbReference>
<dbReference type="NCBIfam" id="TIGR02968">
    <property type="entry name" value="succ_dehyd_anc"/>
    <property type="match status" value="1"/>
</dbReference>
<keyword evidence="7" id="KW-0813">Transport</keyword>
<name>A0A8J3A780_9PROT</name>
<evidence type="ECO:0000256" key="7">
    <source>
        <dbReference type="ARBA" id="ARBA00022448"/>
    </source>
</evidence>
<evidence type="ECO:0000313" key="17">
    <source>
        <dbReference type="EMBL" id="GGH97834.1"/>
    </source>
</evidence>
<comment type="pathway">
    <text evidence="4">Carbohydrate metabolism; tricarboxylic acid cycle.</text>
</comment>
<keyword evidence="10 16" id="KW-0812">Transmembrane</keyword>
<keyword evidence="14" id="KW-0408">Iron</keyword>
<dbReference type="Pfam" id="PF01127">
    <property type="entry name" value="Sdh_cyt"/>
    <property type="match status" value="1"/>
</dbReference>
<protein>
    <recommendedName>
        <fullName evidence="6">Succinate dehydrogenase hydrophobic membrane anchor subunit</fullName>
    </recommendedName>
</protein>
<keyword evidence="9" id="KW-0349">Heme</keyword>
<evidence type="ECO:0000313" key="18">
    <source>
        <dbReference type="EMBL" id="NHK28223.1"/>
    </source>
</evidence>
<evidence type="ECO:0000313" key="19">
    <source>
        <dbReference type="Proteomes" id="UP000621856"/>
    </source>
</evidence>
<feature type="transmembrane region" description="Helical" evidence="16">
    <location>
        <begin position="44"/>
        <end position="65"/>
    </location>
</feature>
<dbReference type="EMBL" id="BMGZ01000002">
    <property type="protein sequence ID" value="GGH97834.1"/>
    <property type="molecule type" value="Genomic_DNA"/>
</dbReference>
<dbReference type="RefSeq" id="WP_155140046.1">
    <property type="nucleotide sequence ID" value="NZ_BMGZ01000002.1"/>
</dbReference>
<comment type="subcellular location">
    <subcellularLocation>
        <location evidence="3">Membrane</location>
        <topology evidence="3">Multi-pass membrane protein</topology>
    </subcellularLocation>
</comment>
<dbReference type="AlphaFoldDB" id="A0A8J3A780"/>
<keyword evidence="12" id="KW-0249">Electron transport</keyword>
<accession>A0A8J3A780</accession>
<reference evidence="17" key="1">
    <citation type="journal article" date="2014" name="Int. J. Syst. Evol. Microbiol.">
        <title>Complete genome sequence of Corynebacterium casei LMG S-19264T (=DSM 44701T), isolated from a smear-ripened cheese.</title>
        <authorList>
            <consortium name="US DOE Joint Genome Institute (JGI-PGF)"/>
            <person name="Walter F."/>
            <person name="Albersmeier A."/>
            <person name="Kalinowski J."/>
            <person name="Ruckert C."/>
        </authorList>
    </citation>
    <scope>NUCLEOTIDE SEQUENCE</scope>
    <source>
        <strain evidence="17">CGMCC 1.14984</strain>
    </source>
</reference>
<dbReference type="Proteomes" id="UP000621856">
    <property type="component" value="Unassembled WGS sequence"/>
</dbReference>
<dbReference type="GO" id="GO:0006099">
    <property type="term" value="P:tricarboxylic acid cycle"/>
    <property type="evidence" value="ECO:0007669"/>
    <property type="project" value="UniProtKB-UniPathway"/>
</dbReference>
<organism evidence="17 19">
    <name type="scientific">Aquisalinus luteolus</name>
    <dbReference type="NCBI Taxonomy" id="1566827"/>
    <lineage>
        <taxon>Bacteria</taxon>
        <taxon>Pseudomonadati</taxon>
        <taxon>Pseudomonadota</taxon>
        <taxon>Alphaproteobacteria</taxon>
        <taxon>Parvularculales</taxon>
        <taxon>Parvularculaceae</taxon>
        <taxon>Aquisalinus</taxon>
    </lineage>
</organism>
<proteinExistence type="predicted"/>
<evidence type="ECO:0000256" key="2">
    <source>
        <dbReference type="ARBA" id="ARBA00004050"/>
    </source>
</evidence>
<dbReference type="InterPro" id="IPR034804">
    <property type="entry name" value="SQR/QFR_C/D"/>
</dbReference>
<evidence type="ECO:0000256" key="5">
    <source>
        <dbReference type="ARBA" id="ARBA00011558"/>
    </source>
</evidence>
<dbReference type="Proteomes" id="UP000818603">
    <property type="component" value="Unassembled WGS sequence"/>
</dbReference>
<dbReference type="GO" id="GO:0016020">
    <property type="term" value="C:membrane"/>
    <property type="evidence" value="ECO:0007669"/>
    <property type="project" value="UniProtKB-SubCell"/>
</dbReference>
<evidence type="ECO:0000256" key="13">
    <source>
        <dbReference type="ARBA" id="ARBA00022989"/>
    </source>
</evidence>
<dbReference type="InterPro" id="IPR014312">
    <property type="entry name" value="Succ_DH_anchor"/>
</dbReference>
<evidence type="ECO:0000256" key="15">
    <source>
        <dbReference type="ARBA" id="ARBA00023136"/>
    </source>
</evidence>
<feature type="transmembrane region" description="Helical" evidence="16">
    <location>
        <begin position="12"/>
        <end position="32"/>
    </location>
</feature>
<comment type="cofactor">
    <cofactor evidence="1">
        <name>heme</name>
        <dbReference type="ChEBI" id="CHEBI:30413"/>
    </cofactor>
</comment>
<evidence type="ECO:0000256" key="6">
    <source>
        <dbReference type="ARBA" id="ARBA00019425"/>
    </source>
</evidence>
<feature type="transmembrane region" description="Helical" evidence="16">
    <location>
        <begin position="86"/>
        <end position="113"/>
    </location>
</feature>
<evidence type="ECO:0000313" key="20">
    <source>
        <dbReference type="Proteomes" id="UP000818603"/>
    </source>
</evidence>
<comment type="subunit">
    <text evidence="5">Part of an enzyme complex containing four subunits: a flavoprotein, an iron-sulfur protein, plus two membrane-anchoring proteins, SdhC and SdhD.</text>
</comment>
<reference evidence="18 20" key="2">
    <citation type="submission" date="2020-02" db="EMBL/GenBank/DDBJ databases">
        <title>Genome sequence of Parvularcula flava strain NH6-79.</title>
        <authorList>
            <person name="Abdul Karim M.H."/>
            <person name="Lam M.Q."/>
            <person name="Chen S.J."/>
            <person name="Yahya A."/>
            <person name="Shahir S."/>
            <person name="Shamsir M.S."/>
            <person name="Chong C.S."/>
        </authorList>
    </citation>
    <scope>NUCLEOTIDE SEQUENCE [LARGE SCALE GENOMIC DNA]</scope>
    <source>
        <strain evidence="18 20">NH6-79</strain>
    </source>
</reference>
<evidence type="ECO:0000256" key="1">
    <source>
        <dbReference type="ARBA" id="ARBA00001971"/>
    </source>
</evidence>
<keyword evidence="11" id="KW-0479">Metal-binding</keyword>
<evidence type="ECO:0000256" key="11">
    <source>
        <dbReference type="ARBA" id="ARBA00022723"/>
    </source>
</evidence>